<gene>
    <name evidence="9" type="ORF">HPB51_013965</name>
</gene>
<feature type="transmembrane region" description="Helical" evidence="7">
    <location>
        <begin position="397"/>
        <end position="416"/>
    </location>
</feature>
<dbReference type="EMBL" id="JABSTU010000010">
    <property type="protein sequence ID" value="KAH8018899.1"/>
    <property type="molecule type" value="Genomic_DNA"/>
</dbReference>
<comment type="caution">
    <text evidence="9">The sequence shown here is derived from an EMBL/GenBank/DDBJ whole genome shotgun (WGS) entry which is preliminary data.</text>
</comment>
<dbReference type="GO" id="GO:0030672">
    <property type="term" value="C:synaptic vesicle membrane"/>
    <property type="evidence" value="ECO:0007669"/>
    <property type="project" value="TreeGrafter"/>
</dbReference>
<feature type="region of interest" description="Disordered" evidence="6">
    <location>
        <begin position="16"/>
        <end position="39"/>
    </location>
</feature>
<feature type="region of interest" description="Disordered" evidence="6">
    <location>
        <begin position="171"/>
        <end position="220"/>
    </location>
</feature>
<dbReference type="Pfam" id="PF07690">
    <property type="entry name" value="MFS_1"/>
    <property type="match status" value="1"/>
</dbReference>
<evidence type="ECO:0000256" key="7">
    <source>
        <dbReference type="SAM" id="Phobius"/>
    </source>
</evidence>
<sequence>MLRPCTEHGELVRRLCPDGVQSGPGAPGGGGGSNGGVRLEGVAPADVALGVGGPGVVGPRGAQSARRQRPVGQAGVSAGTCCSAPVASSVGPQLIDRPCTCWTWFAAGGTRGASCCSSWPWPCFWTTCCSPPLVSGRGARPIDSDPPIDALPAVPIIPNFLYELNRPAAKNDSGADGGPALLLSPPQATDSSDWEVPGRTLVPPAPTEPDPGPTSSTLSPQEMKTRHDLLNNENVEVGIMFASKPVVQALVNPVVGPLTNRVGYSLPMFAGFLIMFVSTLVFAAGTNYATLFLARTLQGVGSACTSVAGMGMLAEKYPDDRERGNAMAIAMGGLALGVMIGPPFGGVMYEFVSKSAPFLVLAAIALLDGLLQLVVLRPRMRRDIEQGASLKALAQDPYILAAAGAITFANLGIAVLEPSLPLWLMDTMQAPRWQQGAVFLPASISYLVGTNLFGPMGHKLGRWLSSMMGLFIIGICLVCIPMAKNVNHLIVPNAGIGFAIGMVDSSMMPMLGYLVDIRHSSVYGSVYAIGDTAFCVGFVLGEWNQ</sequence>
<keyword evidence="2" id="KW-0813">Transport</keyword>
<feature type="transmembrane region" description="Helical" evidence="7">
    <location>
        <begin position="266"/>
        <end position="286"/>
    </location>
</feature>
<dbReference type="AlphaFoldDB" id="A0A9J6DA18"/>
<dbReference type="PANTHER" id="PTHR23506">
    <property type="entry name" value="GH10249P"/>
    <property type="match status" value="1"/>
</dbReference>
<accession>A0A9J6DA18</accession>
<dbReference type="PANTHER" id="PTHR23506:SF23">
    <property type="entry name" value="GH10249P"/>
    <property type="match status" value="1"/>
</dbReference>
<organism evidence="9 10">
    <name type="scientific">Rhipicephalus microplus</name>
    <name type="common">Cattle tick</name>
    <name type="synonym">Boophilus microplus</name>
    <dbReference type="NCBI Taxonomy" id="6941"/>
    <lineage>
        <taxon>Eukaryota</taxon>
        <taxon>Metazoa</taxon>
        <taxon>Ecdysozoa</taxon>
        <taxon>Arthropoda</taxon>
        <taxon>Chelicerata</taxon>
        <taxon>Arachnida</taxon>
        <taxon>Acari</taxon>
        <taxon>Parasitiformes</taxon>
        <taxon>Ixodida</taxon>
        <taxon>Ixodoidea</taxon>
        <taxon>Ixodidae</taxon>
        <taxon>Rhipicephalinae</taxon>
        <taxon>Rhipicephalus</taxon>
        <taxon>Boophilus</taxon>
    </lineage>
</organism>
<dbReference type="InterPro" id="IPR050930">
    <property type="entry name" value="MFS_Vesicular_Transporter"/>
</dbReference>
<evidence type="ECO:0000313" key="9">
    <source>
        <dbReference type="EMBL" id="KAH8018899.1"/>
    </source>
</evidence>
<feature type="transmembrane region" description="Helical" evidence="7">
    <location>
        <begin position="522"/>
        <end position="541"/>
    </location>
</feature>
<dbReference type="PROSITE" id="PS50850">
    <property type="entry name" value="MFS"/>
    <property type="match status" value="1"/>
</dbReference>
<feature type="compositionally biased region" description="Gly residues" evidence="6">
    <location>
        <begin position="25"/>
        <end position="35"/>
    </location>
</feature>
<evidence type="ECO:0000256" key="2">
    <source>
        <dbReference type="ARBA" id="ARBA00022448"/>
    </source>
</evidence>
<evidence type="ECO:0000256" key="6">
    <source>
        <dbReference type="SAM" id="MobiDB-lite"/>
    </source>
</evidence>
<evidence type="ECO:0000313" key="10">
    <source>
        <dbReference type="Proteomes" id="UP000821866"/>
    </source>
</evidence>
<evidence type="ECO:0000256" key="4">
    <source>
        <dbReference type="ARBA" id="ARBA00022989"/>
    </source>
</evidence>
<comment type="subcellular location">
    <subcellularLocation>
        <location evidence="1">Membrane</location>
        <topology evidence="1">Multi-pass membrane protein</topology>
    </subcellularLocation>
</comment>
<keyword evidence="10" id="KW-1185">Reference proteome</keyword>
<feature type="transmembrane region" description="Helical" evidence="7">
    <location>
        <begin position="495"/>
        <end position="515"/>
    </location>
</feature>
<feature type="transmembrane region" description="Helical" evidence="7">
    <location>
        <begin position="326"/>
        <end position="344"/>
    </location>
</feature>
<reference evidence="9" key="2">
    <citation type="submission" date="2021-09" db="EMBL/GenBank/DDBJ databases">
        <authorList>
            <person name="Jia N."/>
            <person name="Wang J."/>
            <person name="Shi W."/>
            <person name="Du L."/>
            <person name="Sun Y."/>
            <person name="Zhan W."/>
            <person name="Jiang J."/>
            <person name="Wang Q."/>
            <person name="Zhang B."/>
            <person name="Ji P."/>
            <person name="Sakyi L.B."/>
            <person name="Cui X."/>
            <person name="Yuan T."/>
            <person name="Jiang B."/>
            <person name="Yang W."/>
            <person name="Lam T.T.-Y."/>
            <person name="Chang Q."/>
            <person name="Ding S."/>
            <person name="Wang X."/>
            <person name="Zhu J."/>
            <person name="Ruan X."/>
            <person name="Zhao L."/>
            <person name="Wei J."/>
            <person name="Que T."/>
            <person name="Du C."/>
            <person name="Cheng J."/>
            <person name="Dai P."/>
            <person name="Han X."/>
            <person name="Huang E."/>
            <person name="Gao Y."/>
            <person name="Liu J."/>
            <person name="Shao H."/>
            <person name="Ye R."/>
            <person name="Li L."/>
            <person name="Wei W."/>
            <person name="Wang X."/>
            <person name="Wang C."/>
            <person name="Huo Q."/>
            <person name="Li W."/>
            <person name="Guo W."/>
            <person name="Chen H."/>
            <person name="Chen S."/>
            <person name="Zhou L."/>
            <person name="Zhou L."/>
            <person name="Ni X."/>
            <person name="Tian J."/>
            <person name="Zhou Y."/>
            <person name="Sheng Y."/>
            <person name="Liu T."/>
            <person name="Pan Y."/>
            <person name="Xia L."/>
            <person name="Li J."/>
            <person name="Zhao F."/>
            <person name="Cao W."/>
        </authorList>
    </citation>
    <scope>NUCLEOTIDE SEQUENCE</scope>
    <source>
        <strain evidence="9">Rmic-2018</strain>
        <tissue evidence="9">Larvae</tissue>
    </source>
</reference>
<evidence type="ECO:0000259" key="8">
    <source>
        <dbReference type="PROSITE" id="PS50850"/>
    </source>
</evidence>
<dbReference type="InterPro" id="IPR036259">
    <property type="entry name" value="MFS_trans_sf"/>
</dbReference>
<protein>
    <recommendedName>
        <fullName evidence="8">Major facilitator superfamily (MFS) profile domain-containing protein</fullName>
    </recommendedName>
</protein>
<dbReference type="InterPro" id="IPR020846">
    <property type="entry name" value="MFS_dom"/>
</dbReference>
<feature type="transmembrane region" description="Helical" evidence="7">
    <location>
        <begin position="463"/>
        <end position="483"/>
    </location>
</feature>
<dbReference type="GO" id="GO:0043195">
    <property type="term" value="C:terminal bouton"/>
    <property type="evidence" value="ECO:0007669"/>
    <property type="project" value="TreeGrafter"/>
</dbReference>
<dbReference type="FunFam" id="1.20.1250.20:FF:000145">
    <property type="entry name" value="Chromaffin granule amine transporter"/>
    <property type="match status" value="1"/>
</dbReference>
<dbReference type="VEuPathDB" id="VectorBase:LOC119175945"/>
<dbReference type="Gene3D" id="1.20.1250.20">
    <property type="entry name" value="MFS general substrate transporter like domains"/>
    <property type="match status" value="1"/>
</dbReference>
<evidence type="ECO:0000256" key="5">
    <source>
        <dbReference type="ARBA" id="ARBA00023136"/>
    </source>
</evidence>
<reference evidence="9" key="1">
    <citation type="journal article" date="2020" name="Cell">
        <title>Large-Scale Comparative Analyses of Tick Genomes Elucidate Their Genetic Diversity and Vector Capacities.</title>
        <authorList>
            <consortium name="Tick Genome and Microbiome Consortium (TIGMIC)"/>
            <person name="Jia N."/>
            <person name="Wang J."/>
            <person name="Shi W."/>
            <person name="Du L."/>
            <person name="Sun Y."/>
            <person name="Zhan W."/>
            <person name="Jiang J.F."/>
            <person name="Wang Q."/>
            <person name="Zhang B."/>
            <person name="Ji P."/>
            <person name="Bell-Sakyi L."/>
            <person name="Cui X.M."/>
            <person name="Yuan T.T."/>
            <person name="Jiang B.G."/>
            <person name="Yang W.F."/>
            <person name="Lam T.T."/>
            <person name="Chang Q.C."/>
            <person name="Ding S.J."/>
            <person name="Wang X.J."/>
            <person name="Zhu J.G."/>
            <person name="Ruan X.D."/>
            <person name="Zhao L."/>
            <person name="Wei J.T."/>
            <person name="Ye R.Z."/>
            <person name="Que T.C."/>
            <person name="Du C.H."/>
            <person name="Zhou Y.H."/>
            <person name="Cheng J.X."/>
            <person name="Dai P.F."/>
            <person name="Guo W.B."/>
            <person name="Han X.H."/>
            <person name="Huang E.J."/>
            <person name="Li L.F."/>
            <person name="Wei W."/>
            <person name="Gao Y.C."/>
            <person name="Liu J.Z."/>
            <person name="Shao H.Z."/>
            <person name="Wang X."/>
            <person name="Wang C.C."/>
            <person name="Yang T.C."/>
            <person name="Huo Q.B."/>
            <person name="Li W."/>
            <person name="Chen H.Y."/>
            <person name="Chen S.E."/>
            <person name="Zhou L.G."/>
            <person name="Ni X.B."/>
            <person name="Tian J.H."/>
            <person name="Sheng Y."/>
            <person name="Liu T."/>
            <person name="Pan Y.S."/>
            <person name="Xia L.Y."/>
            <person name="Li J."/>
            <person name="Zhao F."/>
            <person name="Cao W.C."/>
        </authorList>
    </citation>
    <scope>NUCLEOTIDE SEQUENCE</scope>
    <source>
        <strain evidence="9">Rmic-2018</strain>
    </source>
</reference>
<name>A0A9J6DA18_RHIMP</name>
<dbReference type="CDD" id="cd17384">
    <property type="entry name" value="MFS_SLC18A1_2_VAT1_2"/>
    <property type="match status" value="1"/>
</dbReference>
<feature type="compositionally biased region" description="Pro residues" evidence="6">
    <location>
        <begin position="203"/>
        <end position="212"/>
    </location>
</feature>
<feature type="transmembrane region" description="Helical" evidence="7">
    <location>
        <begin position="356"/>
        <end position="376"/>
    </location>
</feature>
<feature type="region of interest" description="Disordered" evidence="6">
    <location>
        <begin position="51"/>
        <end position="70"/>
    </location>
</feature>
<keyword evidence="5 7" id="KW-0472">Membrane</keyword>
<evidence type="ECO:0000256" key="1">
    <source>
        <dbReference type="ARBA" id="ARBA00004141"/>
    </source>
</evidence>
<dbReference type="Proteomes" id="UP000821866">
    <property type="component" value="Chromosome 8"/>
</dbReference>
<proteinExistence type="predicted"/>
<feature type="domain" description="Major facilitator superfamily (MFS) profile" evidence="8">
    <location>
        <begin position="151"/>
        <end position="545"/>
    </location>
</feature>
<dbReference type="GO" id="GO:0015842">
    <property type="term" value="P:aminergic neurotransmitter loading into synaptic vesicle"/>
    <property type="evidence" value="ECO:0007669"/>
    <property type="project" value="TreeGrafter"/>
</dbReference>
<dbReference type="GO" id="GO:0005335">
    <property type="term" value="F:serotonin:sodium:chloride symporter activity"/>
    <property type="evidence" value="ECO:0007669"/>
    <property type="project" value="TreeGrafter"/>
</dbReference>
<keyword evidence="3 7" id="KW-0812">Transmembrane</keyword>
<dbReference type="SUPFAM" id="SSF103473">
    <property type="entry name" value="MFS general substrate transporter"/>
    <property type="match status" value="1"/>
</dbReference>
<keyword evidence="4 7" id="KW-1133">Transmembrane helix</keyword>
<evidence type="ECO:0000256" key="3">
    <source>
        <dbReference type="ARBA" id="ARBA00022692"/>
    </source>
</evidence>
<dbReference type="InterPro" id="IPR011701">
    <property type="entry name" value="MFS"/>
</dbReference>